<reference evidence="1 2" key="1">
    <citation type="submission" date="2017-08" db="EMBL/GenBank/DDBJ databases">
        <title>Isolation and Characterization of phages of Lactobacillus pentosus and plantarum.</title>
        <authorList>
            <person name="Qi R."/>
            <person name="Yu M."/>
            <person name="Qiao X."/>
            <person name="Li Y."/>
        </authorList>
    </citation>
    <scope>NUCLEOTIDE SEQUENCE [LARGE SCALE GENOMIC DNA]</scope>
</reference>
<dbReference type="EMBL" id="MF787246">
    <property type="protein sequence ID" value="ATG86370.1"/>
    <property type="molecule type" value="Genomic_DNA"/>
</dbReference>
<name>A0A291I9J5_9CAUD</name>
<dbReference type="Proteomes" id="UP000229296">
    <property type="component" value="Segment"/>
</dbReference>
<sequence>MDDNNEVTTVKVYVIEHNSASIYFGYSENDEKNPYQKIKTSGDFPEMVRTPFYELYYISDDPEFGKQWEKEVKMKLQYKSQIKRDIDDLFSFNHSVEDYKRVADSIKKILD</sequence>
<proteinExistence type="predicted"/>
<protein>
    <submittedName>
        <fullName evidence="1">Uncharacterized protein</fullName>
    </submittedName>
</protein>
<evidence type="ECO:0000313" key="1">
    <source>
        <dbReference type="EMBL" id="ATG86370.1"/>
    </source>
</evidence>
<organism evidence="1 2">
    <name type="scientific">Lactobacillus phage LpeD</name>
    <dbReference type="NCBI Taxonomy" id="2041210"/>
    <lineage>
        <taxon>Viruses</taxon>
        <taxon>Duplodnaviria</taxon>
        <taxon>Heunggongvirae</taxon>
        <taxon>Uroviricota</taxon>
        <taxon>Caudoviricetes</taxon>
        <taxon>Herelleviridae</taxon>
        <taxon>Elpedvirus</taxon>
        <taxon>Elpedvirus LpeD</taxon>
    </lineage>
</organism>
<accession>A0A291I9J5</accession>
<keyword evidence="2" id="KW-1185">Reference proteome</keyword>
<evidence type="ECO:0000313" key="2">
    <source>
        <dbReference type="Proteomes" id="UP000229296"/>
    </source>
</evidence>
<gene>
    <name evidence="1" type="ORF">LpeD_90</name>
</gene>